<dbReference type="AlphaFoldDB" id="D0WDZ0"/>
<dbReference type="Proteomes" id="UP000006001">
    <property type="component" value="Unassembled WGS sequence"/>
</dbReference>
<comment type="similarity">
    <text evidence="14">Belongs to the ribF family.</text>
</comment>
<dbReference type="STRING" id="649764.HMPREF0762_00011"/>
<organism evidence="16 17">
    <name type="scientific">Slackia exigua (strain ATCC 700122 / DSM 15923 / CIP 105133 / JCM 11022 / KCTC 5966 / S-7)</name>
    <dbReference type="NCBI Taxonomy" id="649764"/>
    <lineage>
        <taxon>Bacteria</taxon>
        <taxon>Bacillati</taxon>
        <taxon>Actinomycetota</taxon>
        <taxon>Coriobacteriia</taxon>
        <taxon>Eggerthellales</taxon>
        <taxon>Eggerthellaceae</taxon>
        <taxon>Slackia</taxon>
    </lineage>
</organism>
<dbReference type="InterPro" id="IPR014729">
    <property type="entry name" value="Rossmann-like_a/b/a_fold"/>
</dbReference>
<keyword evidence="11" id="KW-0511">Multifunctional enzyme</keyword>
<evidence type="ECO:0000313" key="17">
    <source>
        <dbReference type="Proteomes" id="UP000006001"/>
    </source>
</evidence>
<comment type="catalytic activity">
    <reaction evidence="13 14">
        <text>FMN + ATP + H(+) = FAD + diphosphate</text>
        <dbReference type="Rhea" id="RHEA:17237"/>
        <dbReference type="ChEBI" id="CHEBI:15378"/>
        <dbReference type="ChEBI" id="CHEBI:30616"/>
        <dbReference type="ChEBI" id="CHEBI:33019"/>
        <dbReference type="ChEBI" id="CHEBI:57692"/>
        <dbReference type="ChEBI" id="CHEBI:58210"/>
        <dbReference type="EC" id="2.7.7.2"/>
    </reaction>
</comment>
<evidence type="ECO:0000259" key="15">
    <source>
        <dbReference type="SMART" id="SM00904"/>
    </source>
</evidence>
<keyword evidence="17" id="KW-1185">Reference proteome</keyword>
<comment type="pathway">
    <text evidence="2 14">Cofactor biosynthesis; FMN biosynthesis; FMN from riboflavin (ATP route): step 1/1.</text>
</comment>
<comment type="catalytic activity">
    <reaction evidence="12 14">
        <text>riboflavin + ATP = FMN + ADP + H(+)</text>
        <dbReference type="Rhea" id="RHEA:14357"/>
        <dbReference type="ChEBI" id="CHEBI:15378"/>
        <dbReference type="ChEBI" id="CHEBI:30616"/>
        <dbReference type="ChEBI" id="CHEBI:57986"/>
        <dbReference type="ChEBI" id="CHEBI:58210"/>
        <dbReference type="ChEBI" id="CHEBI:456216"/>
        <dbReference type="EC" id="2.7.1.26"/>
    </reaction>
</comment>
<dbReference type="OrthoDB" id="9803667at2"/>
<reference evidence="16" key="1">
    <citation type="submission" date="2009-10" db="EMBL/GenBank/DDBJ databases">
        <authorList>
            <person name="Weinstock G."/>
            <person name="Sodergren E."/>
            <person name="Clifton S."/>
            <person name="Fulton L."/>
            <person name="Fulton B."/>
            <person name="Courtney L."/>
            <person name="Fronick C."/>
            <person name="Harrison M."/>
            <person name="Strong C."/>
            <person name="Farmer C."/>
            <person name="Delahaunty K."/>
            <person name="Markovic C."/>
            <person name="Hall O."/>
            <person name="Minx P."/>
            <person name="Tomlinson C."/>
            <person name="Mitreva M."/>
            <person name="Nelson J."/>
            <person name="Hou S."/>
            <person name="Wollam A."/>
            <person name="Pepin K.H."/>
            <person name="Johnson M."/>
            <person name="Bhonagiri V."/>
            <person name="Nash W.E."/>
            <person name="Warren W."/>
            <person name="Chinwalla A."/>
            <person name="Mardis E.R."/>
            <person name="Wilson R.K."/>
        </authorList>
    </citation>
    <scope>NUCLEOTIDE SEQUENCE [LARGE SCALE GENOMIC DNA]</scope>
    <source>
        <strain evidence="16">ATCC 700122</strain>
    </source>
</reference>
<keyword evidence="5 14" id="KW-0808">Transferase</keyword>
<dbReference type="PANTHER" id="PTHR22749:SF6">
    <property type="entry name" value="RIBOFLAVIN KINASE"/>
    <property type="match status" value="1"/>
</dbReference>
<evidence type="ECO:0000256" key="2">
    <source>
        <dbReference type="ARBA" id="ARBA00005201"/>
    </source>
</evidence>
<keyword evidence="4 14" id="KW-0288">FMN</keyword>
<dbReference type="UniPathway" id="UPA00277">
    <property type="reaction ID" value="UER00407"/>
</dbReference>
<feature type="domain" description="Riboflavin kinase" evidence="15">
    <location>
        <begin position="183"/>
        <end position="307"/>
    </location>
</feature>
<dbReference type="PANTHER" id="PTHR22749">
    <property type="entry name" value="RIBOFLAVIN KINASE/FMN ADENYLYLTRANSFERASE"/>
    <property type="match status" value="1"/>
</dbReference>
<evidence type="ECO:0000256" key="5">
    <source>
        <dbReference type="ARBA" id="ARBA00022679"/>
    </source>
</evidence>
<keyword evidence="8 14" id="KW-0418">Kinase</keyword>
<dbReference type="GO" id="GO:0003919">
    <property type="term" value="F:FMN adenylyltransferase activity"/>
    <property type="evidence" value="ECO:0007669"/>
    <property type="project" value="UniProtKB-UniRule"/>
</dbReference>
<evidence type="ECO:0000256" key="14">
    <source>
        <dbReference type="PIRNR" id="PIRNR004491"/>
    </source>
</evidence>
<dbReference type="InterPro" id="IPR015864">
    <property type="entry name" value="FAD_synthase"/>
</dbReference>
<sequence>MAPIVNASEAVERGLLSGASCAFGVFDGVHLGHRFLIDQAIETARKSGGAAVALTFDVDPDELFHADRLKKLMGNERRLRALAETGADYVVVLTFTEDFAAQAPAEFLEATFGGCVPYALHVGADFRFGARAAGTVADLEAWASAGGTRICAHELKGADGRPIRATRIRLLLAEGRCEDAAALLGHPYVFDGEVRKGRGEGADMGFRTANLELPAMLQTLGEGVYAAWATVDGARYRAAMSVGAAPTFEAATATCEVNILDFLGDIYGDSIEVEPVRFLRPMIRFSSVDELIATVKGNIAWVRENLVRDSFDDADERKS</sequence>
<evidence type="ECO:0000256" key="9">
    <source>
        <dbReference type="ARBA" id="ARBA00022827"/>
    </source>
</evidence>
<evidence type="ECO:0000256" key="8">
    <source>
        <dbReference type="ARBA" id="ARBA00022777"/>
    </source>
</evidence>
<evidence type="ECO:0000256" key="12">
    <source>
        <dbReference type="ARBA" id="ARBA00047880"/>
    </source>
</evidence>
<keyword evidence="3 14" id="KW-0285">Flavoprotein</keyword>
<dbReference type="UniPathway" id="UPA00276">
    <property type="reaction ID" value="UER00406"/>
</dbReference>
<dbReference type="NCBIfam" id="TIGR00083">
    <property type="entry name" value="ribF"/>
    <property type="match status" value="1"/>
</dbReference>
<dbReference type="GO" id="GO:0008531">
    <property type="term" value="F:riboflavin kinase activity"/>
    <property type="evidence" value="ECO:0007669"/>
    <property type="project" value="UniProtKB-UniRule"/>
</dbReference>
<dbReference type="GO" id="GO:0009398">
    <property type="term" value="P:FMN biosynthetic process"/>
    <property type="evidence" value="ECO:0007669"/>
    <property type="project" value="UniProtKB-UniRule"/>
</dbReference>
<dbReference type="HOGENOM" id="CLU_048437_0_0_11"/>
<dbReference type="EC" id="2.7.7.2" evidence="14"/>
<evidence type="ECO:0000256" key="10">
    <source>
        <dbReference type="ARBA" id="ARBA00022840"/>
    </source>
</evidence>
<dbReference type="InterPro" id="IPR015865">
    <property type="entry name" value="Riboflavin_kinase_bac/euk"/>
</dbReference>
<dbReference type="SUPFAM" id="SSF52374">
    <property type="entry name" value="Nucleotidylyl transferase"/>
    <property type="match status" value="1"/>
</dbReference>
<dbReference type="GO" id="GO:0005524">
    <property type="term" value="F:ATP binding"/>
    <property type="evidence" value="ECO:0007669"/>
    <property type="project" value="UniProtKB-UniRule"/>
</dbReference>
<dbReference type="Gene3D" id="3.40.50.620">
    <property type="entry name" value="HUPs"/>
    <property type="match status" value="1"/>
</dbReference>
<evidence type="ECO:0000256" key="3">
    <source>
        <dbReference type="ARBA" id="ARBA00022630"/>
    </source>
</evidence>
<keyword evidence="9 14" id="KW-0274">FAD</keyword>
<dbReference type="eggNOG" id="COG0196">
    <property type="taxonomic scope" value="Bacteria"/>
</dbReference>
<dbReference type="SUPFAM" id="SSF82114">
    <property type="entry name" value="Riboflavin kinase-like"/>
    <property type="match status" value="1"/>
</dbReference>
<dbReference type="CDD" id="cd02064">
    <property type="entry name" value="FAD_synthetase_N"/>
    <property type="match status" value="1"/>
</dbReference>
<evidence type="ECO:0000313" key="16">
    <source>
        <dbReference type="EMBL" id="EEZ62296.1"/>
    </source>
</evidence>
<dbReference type="GO" id="GO:0009231">
    <property type="term" value="P:riboflavin biosynthetic process"/>
    <property type="evidence" value="ECO:0007669"/>
    <property type="project" value="InterPro"/>
</dbReference>
<dbReference type="InterPro" id="IPR023465">
    <property type="entry name" value="Riboflavin_kinase_dom_sf"/>
</dbReference>
<evidence type="ECO:0000256" key="6">
    <source>
        <dbReference type="ARBA" id="ARBA00022695"/>
    </source>
</evidence>
<proteinExistence type="inferred from homology"/>
<keyword evidence="6 14" id="KW-0548">Nucleotidyltransferase</keyword>
<evidence type="ECO:0000256" key="7">
    <source>
        <dbReference type="ARBA" id="ARBA00022741"/>
    </source>
</evidence>
<dbReference type="RefSeq" id="WP_006361261.1">
    <property type="nucleotide sequence ID" value="NZ_GG700630.1"/>
</dbReference>
<protein>
    <recommendedName>
        <fullName evidence="14">Riboflavin biosynthesis protein</fullName>
    </recommendedName>
    <domain>
        <recommendedName>
            <fullName evidence="14">Riboflavin kinase</fullName>
            <ecNumber evidence="14">2.7.1.26</ecNumber>
        </recommendedName>
        <alternativeName>
            <fullName evidence="14">Flavokinase</fullName>
        </alternativeName>
    </domain>
    <domain>
        <recommendedName>
            <fullName evidence="14">FMN adenylyltransferase</fullName>
            <ecNumber evidence="14">2.7.7.2</ecNumber>
        </recommendedName>
        <alternativeName>
            <fullName evidence="14">FAD pyrophosphorylase</fullName>
        </alternativeName>
        <alternativeName>
            <fullName evidence="14">FAD synthase</fullName>
        </alternativeName>
    </domain>
</protein>
<evidence type="ECO:0000256" key="4">
    <source>
        <dbReference type="ARBA" id="ARBA00022643"/>
    </source>
</evidence>
<gene>
    <name evidence="16" type="primary">ribF</name>
    <name evidence="16" type="ORF">HMPREF0762_00011</name>
</gene>
<dbReference type="Pfam" id="PF01687">
    <property type="entry name" value="Flavokinase"/>
    <property type="match status" value="1"/>
</dbReference>
<dbReference type="SMART" id="SM00904">
    <property type="entry name" value="Flavokinase"/>
    <property type="match status" value="1"/>
</dbReference>
<evidence type="ECO:0000256" key="11">
    <source>
        <dbReference type="ARBA" id="ARBA00023268"/>
    </source>
</evidence>
<dbReference type="InterPro" id="IPR023468">
    <property type="entry name" value="Riboflavin_kinase"/>
</dbReference>
<evidence type="ECO:0000256" key="1">
    <source>
        <dbReference type="ARBA" id="ARBA00004726"/>
    </source>
</evidence>
<dbReference type="InterPro" id="IPR002606">
    <property type="entry name" value="Riboflavin_kinase_bac"/>
</dbReference>
<dbReference type="Pfam" id="PF06574">
    <property type="entry name" value="FAD_syn"/>
    <property type="match status" value="1"/>
</dbReference>
<dbReference type="GeneID" id="85006706"/>
<dbReference type="EC" id="2.7.1.26" evidence="14"/>
<comment type="caution">
    <text evidence="16">The sequence shown here is derived from an EMBL/GenBank/DDBJ whole genome shotgun (WGS) entry which is preliminary data.</text>
</comment>
<keyword evidence="10 14" id="KW-0067">ATP-binding</keyword>
<dbReference type="GO" id="GO:0006747">
    <property type="term" value="P:FAD biosynthetic process"/>
    <property type="evidence" value="ECO:0007669"/>
    <property type="project" value="UniProtKB-UniRule"/>
</dbReference>
<dbReference type="Gene3D" id="2.40.30.30">
    <property type="entry name" value="Riboflavin kinase-like"/>
    <property type="match status" value="1"/>
</dbReference>
<evidence type="ECO:0000256" key="13">
    <source>
        <dbReference type="ARBA" id="ARBA00049494"/>
    </source>
</evidence>
<comment type="pathway">
    <text evidence="1 14">Cofactor biosynthesis; FAD biosynthesis; FAD from FMN: step 1/1.</text>
</comment>
<dbReference type="EMBL" id="ACUX02000003">
    <property type="protein sequence ID" value="EEZ62296.1"/>
    <property type="molecule type" value="Genomic_DNA"/>
</dbReference>
<accession>D0WDZ0</accession>
<name>D0WDZ0_SLAES</name>
<dbReference type="PIRSF" id="PIRSF004491">
    <property type="entry name" value="FAD_Synth"/>
    <property type="match status" value="1"/>
</dbReference>
<keyword evidence="7 14" id="KW-0547">Nucleotide-binding</keyword>